<gene>
    <name evidence="1" type="ORF">ACO22_07859</name>
</gene>
<comment type="caution">
    <text evidence="1">The sequence shown here is derived from an EMBL/GenBank/DDBJ whole genome shotgun (WGS) entry which is preliminary data.</text>
</comment>
<dbReference type="EMBL" id="LZYO01000714">
    <property type="protein sequence ID" value="ODH12847.1"/>
    <property type="molecule type" value="Genomic_DNA"/>
</dbReference>
<accession>A0A1D2J3X6</accession>
<protein>
    <submittedName>
        <fullName evidence="1">Uncharacterized protein</fullName>
    </submittedName>
</protein>
<dbReference type="Proteomes" id="UP000242814">
    <property type="component" value="Unassembled WGS sequence"/>
</dbReference>
<sequence>MGRILGTGSLVTPSYDATNISEQQVKPPQLGRAGMTLDKNRLGGSAKILQDPARYGTDLEKSHFPRVVESVEPVEPVGVSGLSGLIGL</sequence>
<dbReference type="AlphaFoldDB" id="A0A1D2J3X6"/>
<dbReference type="VEuPathDB" id="FungiDB:PADG_11166"/>
<proteinExistence type="predicted"/>
<name>A0A1D2J3X6_PARBR</name>
<reference evidence="1 2" key="1">
    <citation type="submission" date="2016-06" db="EMBL/GenBank/DDBJ databases">
        <authorList>
            <person name="Kjaerup R.B."/>
            <person name="Dalgaard T.S."/>
            <person name="Juul-Madsen H.R."/>
        </authorList>
    </citation>
    <scope>NUCLEOTIDE SEQUENCE [LARGE SCALE GENOMIC DNA]</scope>
    <source>
        <strain evidence="1 2">Pb300</strain>
    </source>
</reference>
<dbReference type="VEuPathDB" id="FungiDB:PABG_02464"/>
<evidence type="ECO:0000313" key="1">
    <source>
        <dbReference type="EMBL" id="ODH12847.1"/>
    </source>
</evidence>
<evidence type="ECO:0000313" key="2">
    <source>
        <dbReference type="Proteomes" id="UP000242814"/>
    </source>
</evidence>
<organism evidence="1 2">
    <name type="scientific">Paracoccidioides brasiliensis</name>
    <dbReference type="NCBI Taxonomy" id="121759"/>
    <lineage>
        <taxon>Eukaryota</taxon>
        <taxon>Fungi</taxon>
        <taxon>Dikarya</taxon>
        <taxon>Ascomycota</taxon>
        <taxon>Pezizomycotina</taxon>
        <taxon>Eurotiomycetes</taxon>
        <taxon>Eurotiomycetidae</taxon>
        <taxon>Onygenales</taxon>
        <taxon>Ajellomycetaceae</taxon>
        <taxon>Paracoccidioides</taxon>
    </lineage>
</organism>